<feature type="region of interest" description="Disordered" evidence="1">
    <location>
        <begin position="131"/>
        <end position="171"/>
    </location>
</feature>
<feature type="region of interest" description="Disordered" evidence="1">
    <location>
        <begin position="396"/>
        <end position="430"/>
    </location>
</feature>
<dbReference type="VEuPathDB" id="TriTrypDB:Lsey_0376_0040"/>
<feature type="compositionally biased region" description="Polar residues" evidence="1">
    <location>
        <begin position="27"/>
        <end position="47"/>
    </location>
</feature>
<feature type="compositionally biased region" description="Basic residues" evidence="1">
    <location>
        <begin position="185"/>
        <end position="195"/>
    </location>
</feature>
<gene>
    <name evidence="2" type="ORF">ABL78_7532</name>
</gene>
<proteinExistence type="predicted"/>
<feature type="compositionally biased region" description="Polar residues" evidence="1">
    <location>
        <begin position="457"/>
        <end position="468"/>
    </location>
</feature>
<organism evidence="2 3">
    <name type="scientific">Leptomonas seymouri</name>
    <dbReference type="NCBI Taxonomy" id="5684"/>
    <lineage>
        <taxon>Eukaryota</taxon>
        <taxon>Discoba</taxon>
        <taxon>Euglenozoa</taxon>
        <taxon>Kinetoplastea</taxon>
        <taxon>Metakinetoplastina</taxon>
        <taxon>Trypanosomatida</taxon>
        <taxon>Trypanosomatidae</taxon>
        <taxon>Leishmaniinae</taxon>
        <taxon>Leptomonas</taxon>
    </lineage>
</organism>
<feature type="compositionally biased region" description="Basic and acidic residues" evidence="1">
    <location>
        <begin position="196"/>
        <end position="205"/>
    </location>
</feature>
<feature type="region of interest" description="Disordered" evidence="1">
    <location>
        <begin position="1450"/>
        <end position="1469"/>
    </location>
</feature>
<dbReference type="EMBL" id="LJSK01000376">
    <property type="protein sequence ID" value="KPI83434.1"/>
    <property type="molecule type" value="Genomic_DNA"/>
</dbReference>
<feature type="compositionally biased region" description="Low complexity" evidence="1">
    <location>
        <begin position="1542"/>
        <end position="1555"/>
    </location>
</feature>
<feature type="compositionally biased region" description="Polar residues" evidence="1">
    <location>
        <begin position="413"/>
        <end position="430"/>
    </location>
</feature>
<evidence type="ECO:0000313" key="2">
    <source>
        <dbReference type="EMBL" id="KPI83434.1"/>
    </source>
</evidence>
<feature type="region of interest" description="Disordered" evidence="1">
    <location>
        <begin position="446"/>
        <end position="468"/>
    </location>
</feature>
<keyword evidence="3" id="KW-1185">Reference proteome</keyword>
<evidence type="ECO:0000313" key="3">
    <source>
        <dbReference type="Proteomes" id="UP000038009"/>
    </source>
</evidence>
<feature type="region of interest" description="Disordered" evidence="1">
    <location>
        <begin position="1087"/>
        <end position="1115"/>
    </location>
</feature>
<feature type="region of interest" description="Disordered" evidence="1">
    <location>
        <begin position="1"/>
        <end position="77"/>
    </location>
</feature>
<dbReference type="OMA" id="RRITVMY"/>
<feature type="region of interest" description="Disordered" evidence="1">
    <location>
        <begin position="1009"/>
        <end position="1062"/>
    </location>
</feature>
<sequence length="1683" mass="178295">MDHQRQLPLCPLPPLSVVRDQQDSSSERTSPLSSGQQIHSSSLHSQPRATAAERATHERVQASTKLSSNDVPTATAMEAGAELQYGMHTGRSRPEKAPVLASVWLDADRYTYEALCTAGAASITVASAQHKQAEETEADAPTEGQCRDEGRGDANRGEAADQAGSSARQAASWIQQLMPHEATTRKRLRGHTTGKHAREETKGETCGEGGFQSSVSAAARGASVVSENEQPALPLQPGDADARLDVLEEVELCSIIPRLSRTFGVKQLVQQLVPCTAYMSRTFGGADDDAEQVGAVNGLERHRCRCSRDSPRCLERLREAADLHHTMLCGHEDILESLSPLYERGEGSRASGRRQPIRHVSAWLSPVPGYMKSTSQQFSSDGWGNEMHCRDDGYCDADASVDGDSEGGDRRSASPSSTPHPQSAWSGSSCTGSVEVSCGSSLETLSSTQADGVDPRTATTVGRSQQGSTDKLTLLQLADDVEGDAYEPVADSAKSISAAAAPVPGLVQTAALMEPSYDTGGASGSSSNWNFRTDVESGEEPQRQDGTVELCFSFAAAQALYERQRRLQPTAAIAGASSRPCHRAFQRSRSPPNTSDVCTACRAQGAAAVEAPDVTTAAVSSFEVVGGACGPASSSDFLGGGAMATNISNRAEAVGASVQGHAHGAGPTTDCLDSAGTDAQRHNGGVKYAAFGGDGRRGSDSDEGIAGGSAATRVDAATEQFWASAASYFSSTSPADPFSDTLFGVFPFASHQPPSDPAVGTSTHGAVPDTTADALPRRHPSPPSASAQPTPTLLLHDDRQYVAHPAGAIVEWASGVVSYSADTDGLMQEQRTRSQRFFFLPPPSPTSAVTQGNEKGCGERQSQKQSLKEDRSTLRGAVLSQLQRLQWRDTAATAYCHGGASRSHIVGQPPLQAAATAASAQEVREVGVSGMATRAPTHTGTPQNGEDPALCRRHAQTARTPSSTTTGHDLPCACHHCSPLQLQFAQVPSMTSSVLLRYLGLLHQTALPNLQKPYPTPRRPRTGEASDLDAIRAGEGGQRASSPSRIHSGRSASSRHDRRGPVDPIDFVFPTLEQWFMQVHGAVSELEQHTDAQAKSEVAAPGRRPSSNSADKGTRRGAATLLDDEGDDRCGGASGFVSAKSSHADSPNADSQTTSLDWIDDAVLDEAVVVGVMPRGQPHQLRLVAPSYAFVLALTQRLEGVCEVALRILTNISLPACVTEACRSPAPCFSAECASSRRAHAMEEQWQAWLEDVYLRSVWGTLHGALTLCEWCAVVQRAAALPFLPSPSTLPAADADDNFPLPAFLAAALGGRAAVVGDLAASSCDDCAGRRTSTVVATIKTSVRRAFNSVRSAAVAHTTACLSAAEDASTRIILTALTPLLHRRITVMYELLRHFASKSLYASHRDQCESYQRWYATTPSPGAVLRLLQRSRRFRGALARCYPQYALLPLPQSPQGTNSGGHPRRGELSTAAFSPAHPLACTLSSGGGVHPRGQSSPADTAAAAAGRGTSEESRSSPSSSTPWSPVSGRSDPLVKDGRQPGSALPSSSTSTAAVTMTKGSMPPSHESPTIGDVDVTSLKYVPEVALLDPRYLQRFAWWTHRTYHGSGNAALSSGGAPSGVSQWHSHRPVMSIPGDYLRVLPLQEQDAGVRTVLRSMAQKGRTLDLWEMSQHIQAHRATPYVYR</sequence>
<feature type="compositionally biased region" description="Basic and acidic residues" evidence="1">
    <location>
        <begin position="856"/>
        <end position="872"/>
    </location>
</feature>
<dbReference type="OrthoDB" id="266284at2759"/>
<feature type="compositionally biased region" description="Basic and acidic residues" evidence="1">
    <location>
        <begin position="1021"/>
        <end position="1032"/>
    </location>
</feature>
<feature type="region of interest" description="Disordered" evidence="1">
    <location>
        <begin position="1482"/>
        <end position="1571"/>
    </location>
</feature>
<feature type="compositionally biased region" description="Polar residues" evidence="1">
    <location>
        <begin position="61"/>
        <end position="72"/>
    </location>
</feature>
<feature type="region of interest" description="Disordered" evidence="1">
    <location>
        <begin position="843"/>
        <end position="872"/>
    </location>
</feature>
<feature type="region of interest" description="Disordered" evidence="1">
    <location>
        <begin position="753"/>
        <end position="791"/>
    </location>
</feature>
<feature type="compositionally biased region" description="Low complexity" evidence="1">
    <location>
        <begin position="1515"/>
        <end position="1530"/>
    </location>
</feature>
<dbReference type="Proteomes" id="UP000038009">
    <property type="component" value="Unassembled WGS sequence"/>
</dbReference>
<protein>
    <submittedName>
        <fullName evidence="2">Uncharacterized protein</fullName>
    </submittedName>
</protein>
<feature type="region of interest" description="Disordered" evidence="1">
    <location>
        <begin position="1132"/>
        <end position="1153"/>
    </location>
</feature>
<feature type="compositionally biased region" description="Basic and acidic residues" evidence="1">
    <location>
        <begin position="145"/>
        <end position="159"/>
    </location>
</feature>
<feature type="region of interest" description="Disordered" evidence="1">
    <location>
        <begin position="185"/>
        <end position="210"/>
    </location>
</feature>
<reference evidence="2 3" key="1">
    <citation type="journal article" date="2015" name="PLoS Pathog.">
        <title>Leptomonas seymouri: Adaptations to the Dixenous Life Cycle Analyzed by Genome Sequencing, Transcriptome Profiling and Co-infection with Leishmania donovani.</title>
        <authorList>
            <person name="Kraeva N."/>
            <person name="Butenko A."/>
            <person name="Hlavacova J."/>
            <person name="Kostygov A."/>
            <person name="Myskova J."/>
            <person name="Grybchuk D."/>
            <person name="Lestinova T."/>
            <person name="Votypka J."/>
            <person name="Volf P."/>
            <person name="Opperdoes F."/>
            <person name="Flegontov P."/>
            <person name="Lukes J."/>
            <person name="Yurchenko V."/>
        </authorList>
    </citation>
    <scope>NUCLEOTIDE SEQUENCE [LARGE SCALE GENOMIC DNA]</scope>
    <source>
        <strain evidence="2 3">ATCC 30220</strain>
    </source>
</reference>
<comment type="caution">
    <text evidence="2">The sequence shown here is derived from an EMBL/GenBank/DDBJ whole genome shotgun (WGS) entry which is preliminary data.</text>
</comment>
<name>A0A0N1HZF3_LEPSE</name>
<feature type="compositionally biased region" description="Polar residues" evidence="1">
    <location>
        <begin position="1139"/>
        <end position="1153"/>
    </location>
</feature>
<accession>A0A0N1HZF3</accession>
<evidence type="ECO:0000256" key="1">
    <source>
        <dbReference type="SAM" id="MobiDB-lite"/>
    </source>
</evidence>